<dbReference type="AlphaFoldDB" id="A0A1H1PGC7"/>
<proteinExistence type="predicted"/>
<evidence type="ECO:0000313" key="2">
    <source>
        <dbReference type="Proteomes" id="UP000198859"/>
    </source>
</evidence>
<evidence type="ECO:0000313" key="1">
    <source>
        <dbReference type="EMBL" id="SDS10341.1"/>
    </source>
</evidence>
<dbReference type="Proteomes" id="UP000198859">
    <property type="component" value="Chromosome I"/>
</dbReference>
<evidence type="ECO:0008006" key="3">
    <source>
        <dbReference type="Google" id="ProtNLM"/>
    </source>
</evidence>
<dbReference type="EMBL" id="LT629757">
    <property type="protein sequence ID" value="SDS10341.1"/>
    <property type="molecule type" value="Genomic_DNA"/>
</dbReference>
<reference evidence="2" key="1">
    <citation type="submission" date="2016-10" db="EMBL/GenBank/DDBJ databases">
        <authorList>
            <person name="Varghese N."/>
            <person name="Submissions S."/>
        </authorList>
    </citation>
    <scope>NUCLEOTIDE SEQUENCE [LARGE SCALE GENOMIC DNA]</scope>
    <source>
        <strain evidence="2">DSM 22127</strain>
    </source>
</reference>
<sequence>MQNSREDPVTVVADDPDELWQDLLETLRPEGAVREVGPGRLEVASDETTVTVLVTPDQWVEVVAAYVDDDLGMYVAELFGSRDDDEGFVVFWDGRLTGSTREELPPVRGRASERTVARLRAEHGDGQLHWRA</sequence>
<gene>
    <name evidence="1" type="ORF">SAMN04488570_1135</name>
</gene>
<name>A0A1H1PGC7_9ACTN</name>
<keyword evidence="2" id="KW-1185">Reference proteome</keyword>
<accession>A0A1H1PGC7</accession>
<organism evidence="1 2">
    <name type="scientific">Nocardioides scoriae</name>
    <dbReference type="NCBI Taxonomy" id="642780"/>
    <lineage>
        <taxon>Bacteria</taxon>
        <taxon>Bacillati</taxon>
        <taxon>Actinomycetota</taxon>
        <taxon>Actinomycetes</taxon>
        <taxon>Propionibacteriales</taxon>
        <taxon>Nocardioidaceae</taxon>
        <taxon>Nocardioides</taxon>
    </lineage>
</organism>
<protein>
    <recommendedName>
        <fullName evidence="3">Immunity protein Imm1</fullName>
    </recommendedName>
</protein>